<feature type="region of interest" description="Disordered" evidence="1">
    <location>
        <begin position="314"/>
        <end position="338"/>
    </location>
</feature>
<reference evidence="4" key="1">
    <citation type="submission" date="2016-10" db="EMBL/GenBank/DDBJ databases">
        <authorList>
            <person name="Geijer C."/>
            <person name="Jareborg N."/>
            <person name="Dainat J."/>
        </authorList>
    </citation>
    <scope>NUCLEOTIDE SEQUENCE [LARGE SCALE GENOMIC DNA]</scope>
    <source>
        <strain evidence="4">PYCC 4715</strain>
    </source>
</reference>
<feature type="compositionally biased region" description="Low complexity" evidence="1">
    <location>
        <begin position="387"/>
        <end position="416"/>
    </location>
</feature>
<evidence type="ECO:0000256" key="2">
    <source>
        <dbReference type="SAM" id="SignalP"/>
    </source>
</evidence>
<feature type="chain" id="PRO_5013040979" evidence="2">
    <location>
        <begin position="19"/>
        <end position="440"/>
    </location>
</feature>
<organism evidence="3 4">
    <name type="scientific">Sungouiella intermedia</name>
    <dbReference type="NCBI Taxonomy" id="45354"/>
    <lineage>
        <taxon>Eukaryota</taxon>
        <taxon>Fungi</taxon>
        <taxon>Dikarya</taxon>
        <taxon>Ascomycota</taxon>
        <taxon>Saccharomycotina</taxon>
        <taxon>Pichiomycetes</taxon>
        <taxon>Metschnikowiaceae</taxon>
        <taxon>Sungouiella</taxon>
    </lineage>
</organism>
<sequence>MHCLKVLIYTFLVIVCQATTPLTDPVYSTIAPTESVVYTPPPLPTLTTSSYVLQSRPTSEFYPTDFSLLNLFDSRSDVSYDNLVLMFALWTDYTRLAPSFFSRWRTELNLIYLEMGISGDVVSENLAFISRIQHGSTGYVIGTVVRSAPDYICAYPSPTTTEQYTLDQPETSIDTAPKLTNSFGISTVTSDTTTPYVPDGYELFIARSDISSQYSVFYQVPRYTSLRMPWSDYASLYLSFYSRYLSEFNFFELSLGFVSPDVMAEQRSQLSLYAEDYMDGYSSDDYGYIETYITESNDYSIGYSGVSPSPSDAESSGAFASSTSGSNQSGVSSSSSTSSFSSLDSSVDSSLESASSSSLSGISFGPASGSSTGPSPESSSGGGSGALSGSSGMSTAVGVSSGSSASSTTTSSTSSSAIADTAKPYLILGAVIGSLPFLII</sequence>
<dbReference type="EMBL" id="LT635766">
    <property type="protein sequence ID" value="SGZ54058.1"/>
    <property type="molecule type" value="Genomic_DNA"/>
</dbReference>
<feature type="compositionally biased region" description="Low complexity" evidence="1">
    <location>
        <begin position="315"/>
        <end position="338"/>
    </location>
</feature>
<dbReference type="Proteomes" id="UP000182259">
    <property type="component" value="Chromosome III"/>
</dbReference>
<feature type="compositionally biased region" description="Low complexity" evidence="1">
    <location>
        <begin position="365"/>
        <end position="379"/>
    </location>
</feature>
<proteinExistence type="predicted"/>
<evidence type="ECO:0000313" key="3">
    <source>
        <dbReference type="EMBL" id="SGZ54058.1"/>
    </source>
</evidence>
<keyword evidence="2" id="KW-0732">Signal</keyword>
<evidence type="ECO:0000256" key="1">
    <source>
        <dbReference type="SAM" id="MobiDB-lite"/>
    </source>
</evidence>
<accession>A0A1L0BUS0</accession>
<gene>
    <name evidence="3" type="ORF">SAMEA4029009_CIC11G00000001044</name>
</gene>
<dbReference type="AlphaFoldDB" id="A0A1L0BUS0"/>
<name>A0A1L0BUS0_9ASCO</name>
<evidence type="ECO:0000313" key="4">
    <source>
        <dbReference type="Proteomes" id="UP000182259"/>
    </source>
</evidence>
<protein>
    <submittedName>
        <fullName evidence="3">CIC11C00000001044</fullName>
    </submittedName>
</protein>
<feature type="region of interest" description="Disordered" evidence="1">
    <location>
        <begin position="365"/>
        <end position="416"/>
    </location>
</feature>
<feature type="signal peptide" evidence="2">
    <location>
        <begin position="1"/>
        <end position="18"/>
    </location>
</feature>